<dbReference type="InterPro" id="IPR035986">
    <property type="entry name" value="PKD_dom_sf"/>
</dbReference>
<dbReference type="SMART" id="SM00606">
    <property type="entry name" value="CBD_IV"/>
    <property type="match status" value="1"/>
</dbReference>
<dbReference type="SMART" id="SM00089">
    <property type="entry name" value="PKD"/>
    <property type="match status" value="3"/>
</dbReference>
<dbReference type="EMBL" id="JACXYZ010000003">
    <property type="protein sequence ID" value="MBD3926818.1"/>
    <property type="molecule type" value="Genomic_DNA"/>
</dbReference>
<dbReference type="PANTHER" id="PTHR40469">
    <property type="entry name" value="SECRETED GLYCOSYL HYDROLASE"/>
    <property type="match status" value="1"/>
</dbReference>
<dbReference type="SUPFAM" id="SSF49299">
    <property type="entry name" value="PKD domain"/>
    <property type="match status" value="2"/>
</dbReference>
<feature type="compositionally biased region" description="Low complexity" evidence="2">
    <location>
        <begin position="39"/>
        <end position="50"/>
    </location>
</feature>
<dbReference type="Pfam" id="PF17851">
    <property type="entry name" value="GH43_C2"/>
    <property type="match status" value="2"/>
</dbReference>
<reference evidence="6 7" key="1">
    <citation type="submission" date="2020-09" db="EMBL/GenBank/DDBJ databases">
        <title>novel species in genus Nocardioides.</title>
        <authorList>
            <person name="Zhang G."/>
        </authorList>
    </citation>
    <scope>NUCLEOTIDE SEQUENCE [LARGE SCALE GENOMIC DNA]</scope>
    <source>
        <strain evidence="6 7">KCTC 39551</strain>
    </source>
</reference>
<feature type="region of interest" description="Disordered" evidence="2">
    <location>
        <begin position="973"/>
        <end position="999"/>
    </location>
</feature>
<dbReference type="InterPro" id="IPR000601">
    <property type="entry name" value="PKD_dom"/>
</dbReference>
<dbReference type="InterPro" id="IPR041542">
    <property type="entry name" value="GH43_C2"/>
</dbReference>
<dbReference type="InterPro" id="IPR029010">
    <property type="entry name" value="ThuA-like"/>
</dbReference>
<dbReference type="RefSeq" id="WP_191196649.1">
    <property type="nucleotide sequence ID" value="NZ_JACXYZ010000003.1"/>
</dbReference>
<evidence type="ECO:0000256" key="3">
    <source>
        <dbReference type="SAM" id="SignalP"/>
    </source>
</evidence>
<dbReference type="Pfam" id="PF06283">
    <property type="entry name" value="ThuA"/>
    <property type="match status" value="1"/>
</dbReference>
<feature type="compositionally biased region" description="Low complexity" evidence="2">
    <location>
        <begin position="980"/>
        <end position="993"/>
    </location>
</feature>
<dbReference type="PANTHER" id="PTHR40469:SF2">
    <property type="entry name" value="GALACTOSE-BINDING DOMAIN-LIKE SUPERFAMILY PROTEIN"/>
    <property type="match status" value="1"/>
</dbReference>
<dbReference type="InterPro" id="IPR011042">
    <property type="entry name" value="6-blade_b-propeller_TolB-like"/>
</dbReference>
<feature type="region of interest" description="Disordered" evidence="2">
    <location>
        <begin position="1619"/>
        <end position="1642"/>
    </location>
</feature>
<dbReference type="InterPro" id="IPR029062">
    <property type="entry name" value="Class_I_gatase-like"/>
</dbReference>
<dbReference type="InterPro" id="IPR008979">
    <property type="entry name" value="Galactose-bd-like_sf"/>
</dbReference>
<proteinExistence type="predicted"/>
<feature type="signal peptide" evidence="3">
    <location>
        <begin position="1"/>
        <end position="40"/>
    </location>
</feature>
<feature type="domain" description="CBM6" evidence="5">
    <location>
        <begin position="962"/>
        <end position="1095"/>
    </location>
</feature>
<dbReference type="InterPro" id="IPR022409">
    <property type="entry name" value="PKD/Chitinase_dom"/>
</dbReference>
<gene>
    <name evidence="6" type="ORF">IEZ26_19525</name>
</gene>
<dbReference type="InterPro" id="IPR011041">
    <property type="entry name" value="Quinoprot_gluc/sorb_DH_b-prop"/>
</dbReference>
<dbReference type="SUPFAM" id="SSF50952">
    <property type="entry name" value="Soluble quinoprotein glucose dehydrogenase"/>
    <property type="match status" value="1"/>
</dbReference>
<comment type="caution">
    <text evidence="6">The sequence shown here is derived from an EMBL/GenBank/DDBJ whole genome shotgun (WGS) entry which is preliminary data.</text>
</comment>
<keyword evidence="7" id="KW-1185">Reference proteome</keyword>
<dbReference type="Gene3D" id="3.40.50.880">
    <property type="match status" value="1"/>
</dbReference>
<dbReference type="NCBIfam" id="NF047446">
    <property type="entry name" value="barrel_OmpL47"/>
    <property type="match status" value="3"/>
</dbReference>
<feature type="chain" id="PRO_5046619386" evidence="3">
    <location>
        <begin position="41"/>
        <end position="2151"/>
    </location>
</feature>
<evidence type="ECO:0000313" key="6">
    <source>
        <dbReference type="EMBL" id="MBD3926818.1"/>
    </source>
</evidence>
<dbReference type="CDD" id="cd00146">
    <property type="entry name" value="PKD"/>
    <property type="match status" value="2"/>
</dbReference>
<dbReference type="Proteomes" id="UP000618818">
    <property type="component" value="Unassembled WGS sequence"/>
</dbReference>
<evidence type="ECO:0000256" key="2">
    <source>
        <dbReference type="SAM" id="MobiDB-lite"/>
    </source>
</evidence>
<dbReference type="PROSITE" id="PS51175">
    <property type="entry name" value="CBM6"/>
    <property type="match status" value="1"/>
</dbReference>
<evidence type="ECO:0000259" key="5">
    <source>
        <dbReference type="PROSITE" id="PS51175"/>
    </source>
</evidence>
<dbReference type="SUPFAM" id="SSF49899">
    <property type="entry name" value="Concanavalin A-like lectins/glucanases"/>
    <property type="match status" value="2"/>
</dbReference>
<dbReference type="Pfam" id="PF03422">
    <property type="entry name" value="CBM_6"/>
    <property type="match status" value="1"/>
</dbReference>
<dbReference type="InterPro" id="IPR005084">
    <property type="entry name" value="CBM6"/>
</dbReference>
<organism evidence="6 7">
    <name type="scientific">Nocardioides cavernae</name>
    <dbReference type="NCBI Taxonomy" id="1921566"/>
    <lineage>
        <taxon>Bacteria</taxon>
        <taxon>Bacillati</taxon>
        <taxon>Actinomycetota</taxon>
        <taxon>Actinomycetes</taxon>
        <taxon>Propionibacteriales</taxon>
        <taxon>Nocardioidaceae</taxon>
        <taxon>Nocardioides</taxon>
    </lineage>
</organism>
<dbReference type="SUPFAM" id="SSF49785">
    <property type="entry name" value="Galactose-binding domain-like"/>
    <property type="match status" value="1"/>
</dbReference>
<dbReference type="SUPFAM" id="SSF52317">
    <property type="entry name" value="Class I glutamine amidotransferase-like"/>
    <property type="match status" value="1"/>
</dbReference>
<feature type="region of interest" description="Disordered" evidence="2">
    <location>
        <begin position="39"/>
        <end position="78"/>
    </location>
</feature>
<dbReference type="Pfam" id="PF18911">
    <property type="entry name" value="PKD_4"/>
    <property type="match status" value="2"/>
</dbReference>
<dbReference type="PROSITE" id="PS50093">
    <property type="entry name" value="PKD"/>
    <property type="match status" value="2"/>
</dbReference>
<dbReference type="Gene3D" id="2.60.120.200">
    <property type="match status" value="2"/>
</dbReference>
<protein>
    <submittedName>
        <fullName evidence="6">ThuA domain-containing protein</fullName>
    </submittedName>
</protein>
<dbReference type="InterPro" id="IPR006584">
    <property type="entry name" value="Cellulose-bd_IV"/>
</dbReference>
<dbReference type="InterPro" id="IPR013783">
    <property type="entry name" value="Ig-like_fold"/>
</dbReference>
<evidence type="ECO:0000256" key="1">
    <source>
        <dbReference type="ARBA" id="ARBA00022729"/>
    </source>
</evidence>
<dbReference type="Gene3D" id="2.120.10.30">
    <property type="entry name" value="TolB, C-terminal domain"/>
    <property type="match status" value="1"/>
</dbReference>
<evidence type="ECO:0000259" key="4">
    <source>
        <dbReference type="PROSITE" id="PS50093"/>
    </source>
</evidence>
<sequence length="2151" mass="226730">MNRLITRLQRRSRVAVGSTMALIVSLPLGATIGLASTATAAPSPERAAATDTHAKKAPKASEKAATEETASTLRDAVPWTADPKASAAAAAEESFDALLFSKTAAFRHSNIDEATTAIQSLAATNNFTVTATEDSSAFNDANLEQYEVVIFLSTTGDVLNPSEQAAFERYIQAGGGYAGIHAASDTEYDWPWYGNLVGAYFNNHPAGTPTATVKVEDPAHPSTAGIQRRWQRTDEWYNFRTNPAANPRTKLHVLASLDETTYAPGGGAMGNEHPIAWCQDYDGGRSWYTGMGHTEASFVDPAFLGHILGGIQTAAGVVDSDCKATLTPSFEKVALDENTSNPMELTIADDGRVFYIDRNGAVRIIKENGSVLTAGTVPVYTGQEFGLLGIALDPDFATNNWVYLYYSPTGSESVDRISRFTMSGDTLQLNTATTILDVPTQRNECCHAGGSMEFDNMGNLYLATGDNTNPFDSGGYSPIDERPDRSAWDAQRTSGNTNSLNGKVLRITPKADGGYTVPAGNLFDEAADTQQKTRPEIYAMGFRNPFRIGLDEQNNNLLVADYGPDAGSVSATRGPNGRVEWNVLDEPGNYGWPYCVGNNTPYNDYNFASSTAGATFNCSAPVNDSPNNTGLTNLPPAKAAVIWQSNNASITGTPEIGASGAPMTSGTYSYDPELDSDRKWPEYFDSKAIWADWNNNRLFTVQMNEAGTGYTDINRFLSNLPMQRPHALQFGPDGALYMIEWGSGFNGNNTDSGVYRIDYVEGNRAPVARATTNRTSGPAPLTVEFDGSASFDPDTGDATGLTYAWDFTGDGTTDATEPTASFTYTTVGNYTARLTVTDVDGRTGTTNIDITVGNTAPSVELVLPKDGGFFDFGDYVNYEVVVTDAEDGEIDCDDVVVQPGLGHDQHSHDYEQYTGCEGSFPLPGDAGHVGANIFGTIKATYTDKGNGAAGALTSVDGIVLHTKHKEAEFYDATGRTGSNTTGSAGVTTQTTTDTGGGQNVTGVEAGDWFRWNVMNLTGITGVTMRAASSTAGASFEVRQGSPTGTVIGTLDVPNTGGAQTYQDVTTTFSGASASSEALYFVATTGGANVNWLEFKGRGITDNQPPAVAINASTTTGEVPLPVSFTSTVTDPDGDTPVTYAWKFGDGEASTSTEANPSHTYTAPGKYVVSLTVTDSRGAKSTRTTEITATAAKDICFSGRSDDFVGNELDSTRWNRNVRVNQAMTVADGTLNIPLTNSDIYQTTNTTPNIVLQDLPAGRFEVTTKLTLPAVRGYQQGGLIVYGDDNNYLKLVYSGRSTAAAGSKAANVIQFAKEVNGTASESNSTNLGATFPDTVWLRMTSTDGNVVTPTYSTDGATWLPITTSNGTAAPRDLTGITAPKVGLLALGSTAAGAADNITAEFDYFTITPDDTAVECSPPCVVEQFDGNALGSDWTTVRPSGNLTVSGSSLKIPMEATDLYQTTNTARDLVLRDLPEGPFVTTTKVTAPINRSYQSAGLLIYGDDDNYLKHVFQGRSTDPNAASNIIQTARETTGTAVETNTPGLGAGFPSTVWLRLTSEDGIEVLGSYSTDGESWTDMAAGYSLAGITNPRIGLLSAANQTAGAGITSSFDFFTLGEDDTCEPGGEEPGDTTAPTTTISIPDATGQAGWYTTRPSFTLAAADETDGSGVASTEYRIAGGDWTPYTGAVQVTGEGSRLVEYRSTDEAGNVEATKSLTVKIDTVAPTATISVPAATGTDAWHTSRPSFTLAATDETGGSGVASTEYRIDGGKWEEYSIAVPVTGEGERLVEYRSTDAAGNVETARSQAVKVDTAPPVVTSAETGGSTKTVTLTATDATSGVDKIEYSVEEAGWKDYTEPLSFDEPGTYLVRYRATDKAGNTAGGQLEVTVSEPGEPVEPAKPSVSLTTAPAAANGRANWFTSPVTVSLTGAGGEGKLGLEYRIGGNGTWTAYTAPFRVANDGVTLVQARATDAAGTTSAISTLTVKMDATAPTVAVDGIADGAKLDVAAVRTARVRVSDATSGAAEQVVRLDGKVVSAPVRIAAMSLSPGTHELEVTVLDEAGNQASQTVTFRVVGSYGAGKKLVKRLADEGLVGPKLAAKLKEELASAKRAERRKDAGQALRSLKKVERLASRVKDKEVKLALKRLSRTLKSQL</sequence>
<dbReference type="InterPro" id="IPR013320">
    <property type="entry name" value="ConA-like_dom_sf"/>
</dbReference>
<feature type="domain" description="PKD" evidence="4">
    <location>
        <begin position="766"/>
        <end position="852"/>
    </location>
</feature>
<accession>A0ABR8NFB3</accession>
<dbReference type="Gene3D" id="2.60.40.10">
    <property type="entry name" value="Immunoglobulins"/>
    <property type="match status" value="3"/>
</dbReference>
<name>A0ABR8NFB3_9ACTN</name>
<dbReference type="Gene3D" id="3.30.1920.20">
    <property type="match status" value="1"/>
</dbReference>
<dbReference type="InterPro" id="IPR012938">
    <property type="entry name" value="Glc/Sorbosone_DH"/>
</dbReference>
<dbReference type="Gene3D" id="2.60.120.260">
    <property type="entry name" value="Galactose-binding domain-like"/>
    <property type="match status" value="1"/>
</dbReference>
<evidence type="ECO:0000313" key="7">
    <source>
        <dbReference type="Proteomes" id="UP000618818"/>
    </source>
</evidence>
<dbReference type="InterPro" id="IPR058094">
    <property type="entry name" value="Ig-like_OmpL47-like"/>
</dbReference>
<keyword evidence="1 3" id="KW-0732">Signal</keyword>
<dbReference type="Pfam" id="PF07995">
    <property type="entry name" value="GSDH"/>
    <property type="match status" value="1"/>
</dbReference>
<dbReference type="CDD" id="cd04084">
    <property type="entry name" value="CBM6_xylanase-like"/>
    <property type="match status" value="1"/>
</dbReference>
<feature type="domain" description="PKD" evidence="4">
    <location>
        <begin position="1105"/>
        <end position="1190"/>
    </location>
</feature>